<evidence type="ECO:0000313" key="2">
    <source>
        <dbReference type="Proteomes" id="UP000824469"/>
    </source>
</evidence>
<organism evidence="1 2">
    <name type="scientific">Taxus chinensis</name>
    <name type="common">Chinese yew</name>
    <name type="synonym">Taxus wallichiana var. chinensis</name>
    <dbReference type="NCBI Taxonomy" id="29808"/>
    <lineage>
        <taxon>Eukaryota</taxon>
        <taxon>Viridiplantae</taxon>
        <taxon>Streptophyta</taxon>
        <taxon>Embryophyta</taxon>
        <taxon>Tracheophyta</taxon>
        <taxon>Spermatophyta</taxon>
        <taxon>Pinopsida</taxon>
        <taxon>Pinidae</taxon>
        <taxon>Conifers II</taxon>
        <taxon>Cupressales</taxon>
        <taxon>Taxaceae</taxon>
        <taxon>Taxus</taxon>
    </lineage>
</organism>
<evidence type="ECO:0000313" key="1">
    <source>
        <dbReference type="EMBL" id="KAH9288509.1"/>
    </source>
</evidence>
<dbReference type="EMBL" id="JAHRHJ020003813">
    <property type="protein sequence ID" value="KAH9288509.1"/>
    <property type="molecule type" value="Genomic_DNA"/>
</dbReference>
<accession>A0AA38C060</accession>
<keyword evidence="2" id="KW-1185">Reference proteome</keyword>
<gene>
    <name evidence="1" type="ORF">KI387_032626</name>
</gene>
<name>A0AA38C060_TAXCH</name>
<reference evidence="1 2" key="1">
    <citation type="journal article" date="2021" name="Nat. Plants">
        <title>The Taxus genome provides insights into paclitaxel biosynthesis.</title>
        <authorList>
            <person name="Xiong X."/>
            <person name="Gou J."/>
            <person name="Liao Q."/>
            <person name="Li Y."/>
            <person name="Zhou Q."/>
            <person name="Bi G."/>
            <person name="Li C."/>
            <person name="Du R."/>
            <person name="Wang X."/>
            <person name="Sun T."/>
            <person name="Guo L."/>
            <person name="Liang H."/>
            <person name="Lu P."/>
            <person name="Wu Y."/>
            <person name="Zhang Z."/>
            <person name="Ro D.K."/>
            <person name="Shang Y."/>
            <person name="Huang S."/>
            <person name="Yan J."/>
        </authorList>
    </citation>
    <scope>NUCLEOTIDE SEQUENCE [LARGE SCALE GENOMIC DNA]</scope>
    <source>
        <strain evidence="1">Ta-2019</strain>
    </source>
</reference>
<sequence length="56" mass="6341">AGLQFHRIYYSAEDFGFAISQDLLQCSGFRVCNFTGYLCFSFSDGKEKSVVSRRTS</sequence>
<feature type="non-terminal residue" evidence="1">
    <location>
        <position position="56"/>
    </location>
</feature>
<dbReference type="AlphaFoldDB" id="A0AA38C060"/>
<proteinExistence type="predicted"/>
<dbReference type="Proteomes" id="UP000824469">
    <property type="component" value="Unassembled WGS sequence"/>
</dbReference>
<protein>
    <submittedName>
        <fullName evidence="1">Uncharacterized protein</fullName>
    </submittedName>
</protein>
<feature type="non-terminal residue" evidence="1">
    <location>
        <position position="1"/>
    </location>
</feature>
<comment type="caution">
    <text evidence="1">The sequence shown here is derived from an EMBL/GenBank/DDBJ whole genome shotgun (WGS) entry which is preliminary data.</text>
</comment>